<evidence type="ECO:0008006" key="4">
    <source>
        <dbReference type="Google" id="ProtNLM"/>
    </source>
</evidence>
<name>A0ABU9Y136_9SPHN</name>
<organism evidence="2 3">
    <name type="scientific">Sphingomonas oligophenolica</name>
    <dbReference type="NCBI Taxonomy" id="301154"/>
    <lineage>
        <taxon>Bacteria</taxon>
        <taxon>Pseudomonadati</taxon>
        <taxon>Pseudomonadota</taxon>
        <taxon>Alphaproteobacteria</taxon>
        <taxon>Sphingomonadales</taxon>
        <taxon>Sphingomonadaceae</taxon>
        <taxon>Sphingomonas</taxon>
    </lineage>
</organism>
<evidence type="ECO:0000256" key="1">
    <source>
        <dbReference type="SAM" id="Phobius"/>
    </source>
</evidence>
<keyword evidence="3" id="KW-1185">Reference proteome</keyword>
<dbReference type="EMBL" id="JBDIME010000004">
    <property type="protein sequence ID" value="MEN2789521.1"/>
    <property type="molecule type" value="Genomic_DNA"/>
</dbReference>
<feature type="transmembrane region" description="Helical" evidence="1">
    <location>
        <begin position="114"/>
        <end position="133"/>
    </location>
</feature>
<feature type="transmembrane region" description="Helical" evidence="1">
    <location>
        <begin position="88"/>
        <end position="107"/>
    </location>
</feature>
<reference evidence="2 3" key="1">
    <citation type="submission" date="2024-05" db="EMBL/GenBank/DDBJ databases">
        <authorList>
            <person name="Liu Q."/>
            <person name="Xin Y.-H."/>
        </authorList>
    </citation>
    <scope>NUCLEOTIDE SEQUENCE [LARGE SCALE GENOMIC DNA]</scope>
    <source>
        <strain evidence="2 3">CGMCC 1.10181</strain>
    </source>
</reference>
<keyword evidence="1" id="KW-1133">Transmembrane helix</keyword>
<feature type="transmembrane region" description="Helical" evidence="1">
    <location>
        <begin position="206"/>
        <end position="224"/>
    </location>
</feature>
<keyword evidence="1" id="KW-0812">Transmembrane</keyword>
<gene>
    <name evidence="2" type="ORF">ABC974_07790</name>
</gene>
<sequence length="483" mass="52369">MTSNAMNQGRSFGPLQLRDRSVAALLALGMLLAAACTAIAYWPGLMTWDAARQYGQAIDGDFDDWHPPAMEWLWRQLIPIHDGLQPMLILQLALYWGGFALLAGWALREGRRGLAAAIAAGGLMPLAMALMGAVLKDCLMAGALLSAAGLLFWCDGEGRWQAWLLRTLGIALLLFAATLRFNAFLAAVPLFVALLPVAWRSSWRRMTVAAIVATALLMLALPLANRAIGAKSSGVELSLIIFDLGGITEQSGVNAFPPMGVADPVKANHACYSPVKWDPYSFWVDPVCPLGFDPMKAAVETQKIKPYRFWLGAIVAHPIAYAEHRLRHFNINTRFLVHDEIERPVQAESAPNDWNYKVAPNPLLSAIDWLALASAKTPLGWPIAWIALASGLLMLSPALPSRRLIVPMALSALLYGLGYGVFSVAAELRYHLWTMIAALIAAVLAAGDLYAMPAVPWRKTGWAGTPLIAVLVLATAWRALPLG</sequence>
<feature type="transmembrane region" description="Helical" evidence="1">
    <location>
        <begin position="168"/>
        <end position="194"/>
    </location>
</feature>
<comment type="caution">
    <text evidence="2">The sequence shown here is derived from an EMBL/GenBank/DDBJ whole genome shotgun (WGS) entry which is preliminary data.</text>
</comment>
<protein>
    <recommendedName>
        <fullName evidence="4">Glycosyltransferase RgtA/B/C/D-like domain-containing protein</fullName>
    </recommendedName>
</protein>
<keyword evidence="1" id="KW-0472">Membrane</keyword>
<dbReference type="RefSeq" id="WP_343887179.1">
    <property type="nucleotide sequence ID" value="NZ_BAAAEH010000002.1"/>
</dbReference>
<feature type="transmembrane region" description="Helical" evidence="1">
    <location>
        <begin position="461"/>
        <end position="480"/>
    </location>
</feature>
<evidence type="ECO:0000313" key="2">
    <source>
        <dbReference type="EMBL" id="MEN2789521.1"/>
    </source>
</evidence>
<proteinExistence type="predicted"/>
<feature type="transmembrane region" description="Helical" evidence="1">
    <location>
        <begin position="405"/>
        <end position="425"/>
    </location>
</feature>
<feature type="transmembrane region" description="Helical" evidence="1">
    <location>
        <begin position="21"/>
        <end position="42"/>
    </location>
</feature>
<accession>A0ABU9Y136</accession>
<dbReference type="Proteomes" id="UP001419910">
    <property type="component" value="Unassembled WGS sequence"/>
</dbReference>
<evidence type="ECO:0000313" key="3">
    <source>
        <dbReference type="Proteomes" id="UP001419910"/>
    </source>
</evidence>
<feature type="transmembrane region" description="Helical" evidence="1">
    <location>
        <begin position="432"/>
        <end position="455"/>
    </location>
</feature>